<dbReference type="SUPFAM" id="SSF56300">
    <property type="entry name" value="Metallo-dependent phosphatases"/>
    <property type="match status" value="1"/>
</dbReference>
<protein>
    <submittedName>
        <fullName evidence="3">Ser/thr protein phosphatase superfamily</fullName>
    </submittedName>
</protein>
<reference evidence="3" key="1">
    <citation type="submission" date="2022-08" db="EMBL/GenBank/DDBJ databases">
        <title>Novel sulphate-reducing endosymbionts in the free-living metamonad Anaeramoeba.</title>
        <authorList>
            <person name="Jerlstrom-Hultqvist J."/>
            <person name="Cepicka I."/>
            <person name="Gallot-Lavallee L."/>
            <person name="Salas-Leiva D."/>
            <person name="Curtis B.A."/>
            <person name="Zahonova K."/>
            <person name="Pipaliya S."/>
            <person name="Dacks J."/>
            <person name="Roger A.J."/>
        </authorList>
    </citation>
    <scope>NUCLEOTIDE SEQUENCE</scope>
    <source>
        <strain evidence="3">Busselton2</strain>
    </source>
</reference>
<dbReference type="Gene3D" id="3.60.21.10">
    <property type="match status" value="1"/>
</dbReference>
<evidence type="ECO:0000313" key="3">
    <source>
        <dbReference type="EMBL" id="KAJ3433714.1"/>
    </source>
</evidence>
<evidence type="ECO:0000313" key="4">
    <source>
        <dbReference type="Proteomes" id="UP001146793"/>
    </source>
</evidence>
<gene>
    <name evidence="3" type="ORF">M0812_22680</name>
</gene>
<evidence type="ECO:0000256" key="1">
    <source>
        <dbReference type="SAM" id="MobiDB-lite"/>
    </source>
</evidence>
<dbReference type="Pfam" id="PF00149">
    <property type="entry name" value="Metallophos"/>
    <property type="match status" value="1"/>
</dbReference>
<accession>A0AAV7YYB5</accession>
<dbReference type="EMBL" id="JANTQA010000047">
    <property type="protein sequence ID" value="KAJ3433714.1"/>
    <property type="molecule type" value="Genomic_DNA"/>
</dbReference>
<feature type="domain" description="Calcineurin-like phosphoesterase" evidence="2">
    <location>
        <begin position="101"/>
        <end position="346"/>
    </location>
</feature>
<dbReference type="AlphaFoldDB" id="A0AAV7YYB5"/>
<dbReference type="Proteomes" id="UP001146793">
    <property type="component" value="Unassembled WGS sequence"/>
</dbReference>
<dbReference type="InterPro" id="IPR004843">
    <property type="entry name" value="Calcineurin-like_PHP"/>
</dbReference>
<dbReference type="PANTHER" id="PTHR37844:SF2">
    <property type="entry name" value="SER_THR PROTEIN PHOSPHATASE SUPERFAMILY (AFU_ORTHOLOGUE AFUA_1G14840)"/>
    <property type="match status" value="1"/>
</dbReference>
<sequence length="380" mass="44829">MDLKKTKEKSDEYQKGMEKGKENENEKEKEKEKKTKSNENEKDKKKSNKNEKENENEKEKVQENQKEIEIEIEKEKEKEKKEGTIQTINIFQDEESVKLQIASDMHLEMLRKEEELLEYSQNLIQAKGDILALLGDIGDPFQDGYANFLIHLSNSFKLILVIAGNHEYYRIHSQEKDDKRTMESTERKTQEICSQITKSKVIFLNTEAIFVKLQNRTLRILGTTLWSHIPSNAKLKVGSCLNDYRMIYLTKNKQITVEDTMELFNKNKTWIQKHQYESALVKNEELIVLTHHSPSLKNTSDPKYENQITNHAFSSNLEEMYKIGFFGFFKKKKRIPKIWASGHTHYNFHIDKNATQLIANQRGYPWEKVKNWNPEFSIEI</sequence>
<organism evidence="3 4">
    <name type="scientific">Anaeramoeba flamelloides</name>
    <dbReference type="NCBI Taxonomy" id="1746091"/>
    <lineage>
        <taxon>Eukaryota</taxon>
        <taxon>Metamonada</taxon>
        <taxon>Anaeramoebidae</taxon>
        <taxon>Anaeramoeba</taxon>
    </lineage>
</organism>
<feature type="region of interest" description="Disordered" evidence="1">
    <location>
        <begin position="1"/>
        <end position="64"/>
    </location>
</feature>
<proteinExistence type="predicted"/>
<dbReference type="PANTHER" id="PTHR37844">
    <property type="entry name" value="SER/THR PROTEIN PHOSPHATASE SUPERFAMILY (AFU_ORTHOLOGUE AFUA_1G14840)"/>
    <property type="match status" value="1"/>
</dbReference>
<dbReference type="GO" id="GO:0016787">
    <property type="term" value="F:hydrolase activity"/>
    <property type="evidence" value="ECO:0007669"/>
    <property type="project" value="InterPro"/>
</dbReference>
<dbReference type="InterPro" id="IPR029052">
    <property type="entry name" value="Metallo-depent_PP-like"/>
</dbReference>
<comment type="caution">
    <text evidence="3">The sequence shown here is derived from an EMBL/GenBank/DDBJ whole genome shotgun (WGS) entry which is preliminary data.</text>
</comment>
<evidence type="ECO:0000259" key="2">
    <source>
        <dbReference type="Pfam" id="PF00149"/>
    </source>
</evidence>
<name>A0AAV7YYB5_9EUKA</name>